<keyword evidence="6" id="KW-0342">GTP-binding</keyword>
<accession>A0A6A5KM77</accession>
<dbReference type="OrthoDB" id="10266128at2759"/>
<dbReference type="PROSITE" id="PS51721">
    <property type="entry name" value="G_CP"/>
    <property type="match status" value="1"/>
</dbReference>
<sequence length="534" mass="59274">MKVGKPKSKRVPVRLRHKIEKASAAKQRKAKKIAKKNPEWRSKTKKDPGIPNLFPYKDKILAEVEEQRRRKEEENARRRQLAKEQRLAGATTTDAMEEDDDEFEQFDAEGDELVAEDSSEDEDSMQVDKSSNPMAALLASAKARAAEFEHNEHDQDAMEDSEDEDESDAEDSVKVRKDASRKQFDKVYKQVVDSADVVLYVLDARDPTGTRSKEVEQMVMAADRSSKRLIFILNKIDLVPPPALRAWLVHLRRSFPTLPLRASKPAPNAKTFEHKDLTMKGTSETLFKALKTFAESRQLKRSVKVGIIGYPNVGKSSVINALTSRLGGRAAGCPTGAEAGVTTSLREVKLDNKLKLLDSPGIVFPNSVEGSKESKVQQKARLILLNAVPPKEIDDPVPAVTLLLKRLSSSDELFAKLMEVYDLPALHSIGSDRTTDFLVQVARKRGRLGKGGVPNIHSAAQTVINDWRDGRIQGWTSPPKYAPAEASTTKTTPATKGLVGDQKEIVKEWAAEFKLEGLWGDDSNDTTAPEAMEM</sequence>
<evidence type="ECO:0000256" key="8">
    <source>
        <dbReference type="SAM" id="MobiDB-lite"/>
    </source>
</evidence>
<evidence type="ECO:0000313" key="11">
    <source>
        <dbReference type="Proteomes" id="UP000800040"/>
    </source>
</evidence>
<feature type="compositionally biased region" description="Acidic residues" evidence="8">
    <location>
        <begin position="95"/>
        <end position="125"/>
    </location>
</feature>
<dbReference type="Pfam" id="PF08701">
    <property type="entry name" value="GN3L_Grn1"/>
    <property type="match status" value="1"/>
</dbReference>
<dbReference type="PANTHER" id="PTHR11089:SF30">
    <property type="entry name" value="GUANINE NUCLEOTIDE-BINDING PROTEIN-LIKE 3 HOMOLOG"/>
    <property type="match status" value="1"/>
</dbReference>
<gene>
    <name evidence="10" type="ORF">BDW02DRAFT_522981</name>
</gene>
<name>A0A6A5KM77_9PLEO</name>
<dbReference type="AlphaFoldDB" id="A0A6A5KM77"/>
<feature type="compositionally biased region" description="Basic and acidic residues" evidence="8">
    <location>
        <begin position="144"/>
        <end position="156"/>
    </location>
</feature>
<evidence type="ECO:0000256" key="6">
    <source>
        <dbReference type="ARBA" id="ARBA00023134"/>
    </source>
</evidence>
<dbReference type="InterPro" id="IPR023179">
    <property type="entry name" value="GTP-bd_ortho_bundle_sf"/>
</dbReference>
<dbReference type="PANTHER" id="PTHR11089">
    <property type="entry name" value="GTP-BINDING PROTEIN-RELATED"/>
    <property type="match status" value="1"/>
</dbReference>
<dbReference type="GO" id="GO:0006364">
    <property type="term" value="P:rRNA processing"/>
    <property type="evidence" value="ECO:0007669"/>
    <property type="project" value="UniProtKB-ARBA"/>
</dbReference>
<dbReference type="GO" id="GO:0015031">
    <property type="term" value="P:protein transport"/>
    <property type="evidence" value="ECO:0007669"/>
    <property type="project" value="UniProtKB-KW"/>
</dbReference>
<keyword evidence="5" id="KW-0653">Protein transport</keyword>
<dbReference type="GO" id="GO:0030684">
    <property type="term" value="C:preribosome"/>
    <property type="evidence" value="ECO:0007669"/>
    <property type="project" value="UniProtKB-ARBA"/>
</dbReference>
<organism evidence="10 11">
    <name type="scientific">Decorospora gaudefroyi</name>
    <dbReference type="NCBI Taxonomy" id="184978"/>
    <lineage>
        <taxon>Eukaryota</taxon>
        <taxon>Fungi</taxon>
        <taxon>Dikarya</taxon>
        <taxon>Ascomycota</taxon>
        <taxon>Pezizomycotina</taxon>
        <taxon>Dothideomycetes</taxon>
        <taxon>Pleosporomycetidae</taxon>
        <taxon>Pleosporales</taxon>
        <taxon>Pleosporineae</taxon>
        <taxon>Pleosporaceae</taxon>
        <taxon>Decorospora</taxon>
    </lineage>
</organism>
<evidence type="ECO:0000256" key="7">
    <source>
        <dbReference type="ARBA" id="ARBA00023242"/>
    </source>
</evidence>
<evidence type="ECO:0000256" key="4">
    <source>
        <dbReference type="ARBA" id="ARBA00022741"/>
    </source>
</evidence>
<comment type="subcellular location">
    <subcellularLocation>
        <location evidence="1">Nucleus</location>
    </subcellularLocation>
</comment>
<dbReference type="GO" id="GO:0005525">
    <property type="term" value="F:GTP binding"/>
    <property type="evidence" value="ECO:0007669"/>
    <property type="project" value="UniProtKB-KW"/>
</dbReference>
<dbReference type="EMBL" id="ML975286">
    <property type="protein sequence ID" value="KAF1835464.1"/>
    <property type="molecule type" value="Genomic_DNA"/>
</dbReference>
<keyword evidence="4" id="KW-0547">Nucleotide-binding</keyword>
<dbReference type="GO" id="GO:0005730">
    <property type="term" value="C:nucleolus"/>
    <property type="evidence" value="ECO:0007669"/>
    <property type="project" value="TreeGrafter"/>
</dbReference>
<dbReference type="Proteomes" id="UP000800040">
    <property type="component" value="Unassembled WGS sequence"/>
</dbReference>
<reference evidence="10" key="1">
    <citation type="submission" date="2020-01" db="EMBL/GenBank/DDBJ databases">
        <authorList>
            <consortium name="DOE Joint Genome Institute"/>
            <person name="Haridas S."/>
            <person name="Albert R."/>
            <person name="Binder M."/>
            <person name="Bloem J."/>
            <person name="Labutti K."/>
            <person name="Salamov A."/>
            <person name="Andreopoulos B."/>
            <person name="Baker S.E."/>
            <person name="Barry K."/>
            <person name="Bills G."/>
            <person name="Bluhm B.H."/>
            <person name="Cannon C."/>
            <person name="Castanera R."/>
            <person name="Culley D.E."/>
            <person name="Daum C."/>
            <person name="Ezra D."/>
            <person name="Gonzalez J.B."/>
            <person name="Henrissat B."/>
            <person name="Kuo A."/>
            <person name="Liang C."/>
            <person name="Lipzen A."/>
            <person name="Lutzoni F."/>
            <person name="Magnuson J."/>
            <person name="Mondo S."/>
            <person name="Nolan M."/>
            <person name="Ohm R."/>
            <person name="Pangilinan J."/>
            <person name="Park H.-J."/>
            <person name="Ramirez L."/>
            <person name="Alfaro M."/>
            <person name="Sun H."/>
            <person name="Tritt A."/>
            <person name="Yoshinaga Y."/>
            <person name="Zwiers L.-H."/>
            <person name="Turgeon B.G."/>
            <person name="Goodwin S.B."/>
            <person name="Spatafora J.W."/>
            <person name="Crous P.W."/>
            <person name="Grigoriev I.V."/>
        </authorList>
    </citation>
    <scope>NUCLEOTIDE SEQUENCE</scope>
    <source>
        <strain evidence="10">P77</strain>
    </source>
</reference>
<evidence type="ECO:0000256" key="2">
    <source>
        <dbReference type="ARBA" id="ARBA00022448"/>
    </source>
</evidence>
<dbReference type="InterPro" id="IPR027417">
    <property type="entry name" value="P-loop_NTPase"/>
</dbReference>
<keyword evidence="11" id="KW-1185">Reference proteome</keyword>
<keyword evidence="7" id="KW-0539">Nucleus</keyword>
<dbReference type="Gene3D" id="1.10.1580.10">
    <property type="match status" value="1"/>
</dbReference>
<dbReference type="Pfam" id="PF01926">
    <property type="entry name" value="MMR_HSR1"/>
    <property type="match status" value="1"/>
</dbReference>
<dbReference type="GO" id="GO:0042273">
    <property type="term" value="P:ribosomal large subunit biogenesis"/>
    <property type="evidence" value="ECO:0007669"/>
    <property type="project" value="UniProtKB-ARBA"/>
</dbReference>
<feature type="compositionally biased region" description="Basic and acidic residues" evidence="8">
    <location>
        <begin position="36"/>
        <end position="48"/>
    </location>
</feature>
<feature type="compositionally biased region" description="Basic and acidic residues" evidence="8">
    <location>
        <begin position="56"/>
        <end position="86"/>
    </location>
</feature>
<feature type="compositionally biased region" description="Acidic residues" evidence="8">
    <location>
        <begin position="157"/>
        <end position="170"/>
    </location>
</feature>
<dbReference type="InterPro" id="IPR006073">
    <property type="entry name" value="GTP-bd"/>
</dbReference>
<evidence type="ECO:0000256" key="5">
    <source>
        <dbReference type="ARBA" id="ARBA00022927"/>
    </source>
</evidence>
<dbReference type="SUPFAM" id="SSF52540">
    <property type="entry name" value="P-loop containing nucleoside triphosphate hydrolases"/>
    <property type="match status" value="1"/>
</dbReference>
<keyword evidence="2" id="KW-0813">Transport</keyword>
<evidence type="ECO:0000259" key="9">
    <source>
        <dbReference type="PROSITE" id="PS51721"/>
    </source>
</evidence>
<dbReference type="FunFam" id="1.10.1580.10:FF:000006">
    <property type="entry name" value="Nuclear GTP-binding protein NUG1"/>
    <property type="match status" value="1"/>
</dbReference>
<dbReference type="CDD" id="cd04178">
    <property type="entry name" value="Nucleostemin_like"/>
    <property type="match status" value="1"/>
</dbReference>
<keyword evidence="3" id="KW-0690">Ribosome biogenesis</keyword>
<dbReference type="FunFam" id="3.40.50.300:FF:000844">
    <property type="entry name" value="Nuclear GTP-binding protein NUG1"/>
    <property type="match status" value="1"/>
</dbReference>
<feature type="region of interest" description="Disordered" evidence="8">
    <location>
        <begin position="21"/>
        <end position="176"/>
    </location>
</feature>
<proteinExistence type="predicted"/>
<feature type="compositionally biased region" description="Basic residues" evidence="8">
    <location>
        <begin position="26"/>
        <end position="35"/>
    </location>
</feature>
<dbReference type="Gene3D" id="3.40.50.300">
    <property type="entry name" value="P-loop containing nucleotide triphosphate hydrolases"/>
    <property type="match status" value="1"/>
</dbReference>
<dbReference type="InterPro" id="IPR030378">
    <property type="entry name" value="G_CP_dom"/>
</dbReference>
<feature type="domain" description="CP-type G" evidence="9">
    <location>
        <begin position="184"/>
        <end position="365"/>
    </location>
</feature>
<dbReference type="InterPro" id="IPR014813">
    <property type="entry name" value="Gnl3_N_dom"/>
</dbReference>
<evidence type="ECO:0000313" key="10">
    <source>
        <dbReference type="EMBL" id="KAF1835464.1"/>
    </source>
</evidence>
<evidence type="ECO:0000256" key="1">
    <source>
        <dbReference type="ARBA" id="ARBA00004123"/>
    </source>
</evidence>
<protein>
    <submittedName>
        <fullName evidence="10">Nucleolar GTP-binding protein 2</fullName>
    </submittedName>
</protein>
<dbReference type="InterPro" id="IPR050755">
    <property type="entry name" value="TRAFAC_YlqF/YawG_RiboMat"/>
</dbReference>
<evidence type="ECO:0000256" key="3">
    <source>
        <dbReference type="ARBA" id="ARBA00022517"/>
    </source>
</evidence>